<sequence>MTQSNLINEILDAITITSPTTYLYDGIEYSNNADDSGSYFDLTDMIYHIFHCRNLLVHNSEEYTSNEELLETFSQHNTGIGTWDIGWTITGTYDGQLLVEKDGLVIWATPEEFMNLNDTQEIGCEGLLFIQKEYRLLNSGFYMALSDATFSYQSPHVKIYWNIQIDAAALLLYEITYRLNEKEIPFRFKILNNKNSYPRSDAAVLYVDIENIPHIQKSLCEIYNEVKEFLNPSTSLFAKRLAPGIGLAEDVIDDEGFGYRTSRIIAESMIECYRKQISIKREIRMEIDKVFKKRGLSLTCPYLNQDSINNYEQLSGFT</sequence>
<dbReference type="KEGG" id="nue:C5F50_03825"/>
<organism evidence="1 2">
    <name type="scientific">Nitrosopumilus ureiphilus</name>
    <dbReference type="NCBI Taxonomy" id="1470067"/>
    <lineage>
        <taxon>Archaea</taxon>
        <taxon>Nitrososphaerota</taxon>
        <taxon>Nitrososphaeria</taxon>
        <taxon>Nitrosopumilales</taxon>
        <taxon>Nitrosopumilaceae</taxon>
        <taxon>Nitrosopumilus</taxon>
    </lineage>
</organism>
<dbReference type="AlphaFoldDB" id="A0A7D5RD06"/>
<accession>A0A7D5RD06</accession>
<gene>
    <name evidence="1" type="ORF">C5F50_03825</name>
</gene>
<dbReference type="RefSeq" id="WP_179372373.1">
    <property type="nucleotide sequence ID" value="NZ_CP026995.1"/>
</dbReference>
<proteinExistence type="predicted"/>
<name>A0A7D5RD06_9ARCH</name>
<dbReference type="InterPro" id="IPR040871">
    <property type="entry name" value="HopA1"/>
</dbReference>
<protein>
    <submittedName>
        <fullName evidence="1">Uncharacterized protein</fullName>
    </submittedName>
</protein>
<dbReference type="GeneID" id="56067167"/>
<dbReference type="EMBL" id="CP026995">
    <property type="protein sequence ID" value="QLH06301.1"/>
    <property type="molecule type" value="Genomic_DNA"/>
</dbReference>
<evidence type="ECO:0000313" key="1">
    <source>
        <dbReference type="EMBL" id="QLH06301.1"/>
    </source>
</evidence>
<dbReference type="Pfam" id="PF17914">
    <property type="entry name" value="HopA1"/>
    <property type="match status" value="1"/>
</dbReference>
<reference evidence="1 2" key="1">
    <citation type="submission" date="2018-02" db="EMBL/GenBank/DDBJ databases">
        <title>Complete genome of Nitrosopumilus ureaphilus PS0.</title>
        <authorList>
            <person name="Qin W."/>
            <person name="Zheng Y."/>
            <person name="Stahl D.A."/>
        </authorList>
    </citation>
    <scope>NUCLEOTIDE SEQUENCE [LARGE SCALE GENOMIC DNA]</scope>
    <source>
        <strain evidence="1 2">PS0</strain>
    </source>
</reference>
<keyword evidence="2" id="KW-1185">Reference proteome</keyword>
<evidence type="ECO:0000313" key="2">
    <source>
        <dbReference type="Proteomes" id="UP000509478"/>
    </source>
</evidence>
<dbReference type="Proteomes" id="UP000509478">
    <property type="component" value="Chromosome"/>
</dbReference>